<dbReference type="Proteomes" id="UP001169764">
    <property type="component" value="Unassembled WGS sequence"/>
</dbReference>
<reference evidence="1" key="1">
    <citation type="submission" date="2023-07" db="EMBL/GenBank/DDBJ databases">
        <authorList>
            <person name="Kim M."/>
        </authorList>
    </citation>
    <scope>NUCLEOTIDE SEQUENCE</scope>
    <source>
        <strain evidence="1">BIUV-7</strain>
    </source>
</reference>
<name>A0ABT8Y5S4_9SPHN</name>
<dbReference type="InterPro" id="IPR036736">
    <property type="entry name" value="ACP-like_sf"/>
</dbReference>
<dbReference type="Gene3D" id="1.10.1200.10">
    <property type="entry name" value="ACP-like"/>
    <property type="match status" value="1"/>
</dbReference>
<protein>
    <submittedName>
        <fullName evidence="1">Acyl carrier protein</fullName>
    </submittedName>
</protein>
<dbReference type="RefSeq" id="WP_303540310.1">
    <property type="nucleotide sequence ID" value="NZ_JAUOTP010000002.1"/>
</dbReference>
<sequence length="80" mass="8915">MDDQAIMAELTDIFRDLFGDDSIVLAPETMADDVEGWDSIKHISLIVAVEDHWNIKMKTSEIDTLKNVGDLQRVVAAKIG</sequence>
<organism evidence="1 2">
    <name type="scientific">Sphingomonas natans</name>
    <dbReference type="NCBI Taxonomy" id="3063330"/>
    <lineage>
        <taxon>Bacteria</taxon>
        <taxon>Pseudomonadati</taxon>
        <taxon>Pseudomonadota</taxon>
        <taxon>Alphaproteobacteria</taxon>
        <taxon>Sphingomonadales</taxon>
        <taxon>Sphingomonadaceae</taxon>
        <taxon>Sphingomonas</taxon>
    </lineage>
</organism>
<evidence type="ECO:0000313" key="2">
    <source>
        <dbReference type="Proteomes" id="UP001169764"/>
    </source>
</evidence>
<evidence type="ECO:0000313" key="1">
    <source>
        <dbReference type="EMBL" id="MDO6413678.1"/>
    </source>
</evidence>
<dbReference type="EMBL" id="JAUOTP010000002">
    <property type="protein sequence ID" value="MDO6413678.1"/>
    <property type="molecule type" value="Genomic_DNA"/>
</dbReference>
<proteinExistence type="predicted"/>
<keyword evidence="2" id="KW-1185">Reference proteome</keyword>
<comment type="caution">
    <text evidence="1">The sequence shown here is derived from an EMBL/GenBank/DDBJ whole genome shotgun (WGS) entry which is preliminary data.</text>
</comment>
<dbReference type="SUPFAM" id="SSF47336">
    <property type="entry name" value="ACP-like"/>
    <property type="match status" value="1"/>
</dbReference>
<gene>
    <name evidence="1" type="ORF">Q4F19_04715</name>
</gene>
<accession>A0ABT8Y5S4</accession>